<dbReference type="GO" id="GO:0032259">
    <property type="term" value="P:methylation"/>
    <property type="evidence" value="ECO:0007669"/>
    <property type="project" value="UniProtKB-KW"/>
</dbReference>
<dbReference type="PANTHER" id="PTHR10509:SF66">
    <property type="entry name" value="TRICIN SYNTHASE 1"/>
    <property type="match status" value="1"/>
</dbReference>
<dbReference type="AlphaFoldDB" id="A0A199V2I6"/>
<dbReference type="Proteomes" id="UP000092600">
    <property type="component" value="Unassembled WGS sequence"/>
</dbReference>
<dbReference type="Pfam" id="PF01596">
    <property type="entry name" value="Methyltransf_3"/>
    <property type="match status" value="1"/>
</dbReference>
<comment type="similarity">
    <text evidence="4">Belongs to the class I-like SAM-binding methyltransferase superfamily. Cation-dependent O-methyltransferase family.</text>
</comment>
<keyword evidence="3" id="KW-0949">S-adenosyl-L-methionine</keyword>
<evidence type="ECO:0000256" key="2">
    <source>
        <dbReference type="ARBA" id="ARBA00022679"/>
    </source>
</evidence>
<evidence type="ECO:0000256" key="1">
    <source>
        <dbReference type="ARBA" id="ARBA00022603"/>
    </source>
</evidence>
<gene>
    <name evidence="5" type="ORF">ACMD2_10278</name>
</gene>
<organism evidence="5 6">
    <name type="scientific">Ananas comosus</name>
    <name type="common">Pineapple</name>
    <name type="synonym">Ananas ananas</name>
    <dbReference type="NCBI Taxonomy" id="4615"/>
    <lineage>
        <taxon>Eukaryota</taxon>
        <taxon>Viridiplantae</taxon>
        <taxon>Streptophyta</taxon>
        <taxon>Embryophyta</taxon>
        <taxon>Tracheophyta</taxon>
        <taxon>Spermatophyta</taxon>
        <taxon>Magnoliopsida</taxon>
        <taxon>Liliopsida</taxon>
        <taxon>Poales</taxon>
        <taxon>Bromeliaceae</taxon>
        <taxon>Bromelioideae</taxon>
        <taxon>Ananas</taxon>
    </lineage>
</organism>
<comment type="caution">
    <text evidence="5">The sequence shown here is derived from an EMBL/GenBank/DDBJ whole genome shotgun (WGS) entry which is preliminary data.</text>
</comment>
<evidence type="ECO:0000313" key="6">
    <source>
        <dbReference type="Proteomes" id="UP000092600"/>
    </source>
</evidence>
<keyword evidence="1 5" id="KW-0489">Methyltransferase</keyword>
<proteinExistence type="inferred from homology"/>
<dbReference type="GO" id="GO:0008757">
    <property type="term" value="F:S-adenosylmethionine-dependent methyltransferase activity"/>
    <property type="evidence" value="ECO:0007669"/>
    <property type="project" value="TreeGrafter"/>
</dbReference>
<evidence type="ECO:0000256" key="4">
    <source>
        <dbReference type="ARBA" id="ARBA00023453"/>
    </source>
</evidence>
<dbReference type="STRING" id="4615.A0A199V2I6"/>
<reference evidence="5 6" key="1">
    <citation type="journal article" date="2016" name="DNA Res.">
        <title>The draft genome of MD-2 pineapple using hybrid error correction of long reads.</title>
        <authorList>
            <person name="Redwan R.M."/>
            <person name="Saidin A."/>
            <person name="Kumar S.V."/>
        </authorList>
    </citation>
    <scope>NUCLEOTIDE SEQUENCE [LARGE SCALE GENOMIC DNA]</scope>
    <source>
        <strain evidence="6">cv. MD2</strain>
        <tissue evidence="5">Leaf</tissue>
    </source>
</reference>
<dbReference type="PANTHER" id="PTHR10509">
    <property type="entry name" value="O-METHYLTRANSFERASE-RELATED"/>
    <property type="match status" value="1"/>
</dbReference>
<dbReference type="Gene3D" id="3.40.50.150">
    <property type="entry name" value="Vaccinia Virus protein VP39"/>
    <property type="match status" value="1"/>
</dbReference>
<sequence length="237" mass="26529">MCMRRRCMLTSPDEAQLLGMLLKLIGAKNTLEVGVYTGYSLLATALALPDDGKVLAMDIKREYYEIGLPMIKKAGVAHKVDFREGPALPMLDRLLEDHGSFDFAFVDADKDNYLNYHERLVRLVRPGGVIGYDNTLWCGTVAADTDAVAAGGAGARVLAYYRHFVLELNASLAADPRVEICHLTIGDGLTLCRRIKNLYSKWNIPNCDQSNIAKSRVYPREHECLKELREITSEHPW</sequence>
<name>A0A199V2I6_ANACO</name>
<evidence type="ECO:0000256" key="3">
    <source>
        <dbReference type="ARBA" id="ARBA00022691"/>
    </source>
</evidence>
<dbReference type="InterPro" id="IPR050362">
    <property type="entry name" value="Cation-dep_OMT"/>
</dbReference>
<dbReference type="SUPFAM" id="SSF53335">
    <property type="entry name" value="S-adenosyl-L-methionine-dependent methyltransferases"/>
    <property type="match status" value="1"/>
</dbReference>
<keyword evidence="2 5" id="KW-0808">Transferase</keyword>
<dbReference type="EMBL" id="LSRQ01003554">
    <property type="protein sequence ID" value="OAY71264.1"/>
    <property type="molecule type" value="Genomic_DNA"/>
</dbReference>
<dbReference type="CDD" id="cd02440">
    <property type="entry name" value="AdoMet_MTases"/>
    <property type="match status" value="1"/>
</dbReference>
<accession>A0A199V2I6</accession>
<protein>
    <submittedName>
        <fullName evidence="5">Caffeoyl-CoA O-methyltransferase</fullName>
    </submittedName>
</protein>
<dbReference type="InterPro" id="IPR002935">
    <property type="entry name" value="SAM_O-MeTrfase"/>
</dbReference>
<dbReference type="InterPro" id="IPR029063">
    <property type="entry name" value="SAM-dependent_MTases_sf"/>
</dbReference>
<dbReference type="GO" id="GO:0008171">
    <property type="term" value="F:O-methyltransferase activity"/>
    <property type="evidence" value="ECO:0007669"/>
    <property type="project" value="InterPro"/>
</dbReference>
<evidence type="ECO:0000313" key="5">
    <source>
        <dbReference type="EMBL" id="OAY71264.1"/>
    </source>
</evidence>
<dbReference type="PROSITE" id="PS51682">
    <property type="entry name" value="SAM_OMT_I"/>
    <property type="match status" value="1"/>
</dbReference>